<dbReference type="Proteomes" id="UP001163821">
    <property type="component" value="Unassembled WGS sequence"/>
</dbReference>
<dbReference type="Pfam" id="PF04851">
    <property type="entry name" value="ResIII"/>
    <property type="match status" value="1"/>
</dbReference>
<evidence type="ECO:0000256" key="1">
    <source>
        <dbReference type="SAM" id="Coils"/>
    </source>
</evidence>
<dbReference type="InterPro" id="IPR025285">
    <property type="entry name" value="DUF4145"/>
</dbReference>
<dbReference type="SUPFAM" id="SSF52540">
    <property type="entry name" value="P-loop containing nucleoside triphosphate hydrolases"/>
    <property type="match status" value="1"/>
</dbReference>
<dbReference type="NCBIfam" id="NF008521">
    <property type="entry name" value="PRK11448.1"/>
    <property type="match status" value="1"/>
</dbReference>
<accession>A0AA41YBA3</accession>
<dbReference type="Pfam" id="PF13643">
    <property type="entry name" value="DUF4145"/>
    <property type="match status" value="1"/>
</dbReference>
<dbReference type="SMART" id="SM00487">
    <property type="entry name" value="DEXDc"/>
    <property type="match status" value="1"/>
</dbReference>
<comment type="caution">
    <text evidence="4">The sequence shown here is derived from an EMBL/GenBank/DDBJ whole genome shotgun (WGS) entry which is preliminary data.</text>
</comment>
<feature type="domain" description="Helicase ATP-binding" evidence="2">
    <location>
        <begin position="391"/>
        <end position="576"/>
    </location>
</feature>
<dbReference type="GO" id="GO:0006304">
    <property type="term" value="P:DNA modification"/>
    <property type="evidence" value="ECO:0007669"/>
    <property type="project" value="InterPro"/>
</dbReference>
<keyword evidence="5" id="KW-1185">Reference proteome</keyword>
<dbReference type="PANTHER" id="PTHR47396">
    <property type="entry name" value="TYPE I RESTRICTION ENZYME ECOKI R PROTEIN"/>
    <property type="match status" value="1"/>
</dbReference>
<keyword evidence="4" id="KW-0378">Hydrolase</keyword>
<keyword evidence="4" id="KW-0255">Endonuclease</keyword>
<dbReference type="Gene3D" id="3.40.50.300">
    <property type="entry name" value="P-loop containing nucleotide triphosphate hydrolases"/>
    <property type="match status" value="2"/>
</dbReference>
<dbReference type="PANTHER" id="PTHR47396:SF1">
    <property type="entry name" value="ATP-DEPENDENT HELICASE IRC3-RELATED"/>
    <property type="match status" value="1"/>
</dbReference>
<dbReference type="SMART" id="SM00490">
    <property type="entry name" value="HELICc"/>
    <property type="match status" value="1"/>
</dbReference>
<evidence type="ECO:0000313" key="4">
    <source>
        <dbReference type="EMBL" id="MCW0484543.1"/>
    </source>
</evidence>
<dbReference type="PROSITE" id="PS51194">
    <property type="entry name" value="HELICASE_CTER"/>
    <property type="match status" value="1"/>
</dbReference>
<dbReference type="CDD" id="cd18032">
    <property type="entry name" value="DEXHc_RE_I_III_res"/>
    <property type="match status" value="1"/>
</dbReference>
<dbReference type="CDD" id="cd18799">
    <property type="entry name" value="SF2_C_EcoAI-like"/>
    <property type="match status" value="1"/>
</dbReference>
<dbReference type="InterPro" id="IPR050742">
    <property type="entry name" value="Helicase_Restrict-Modif_Enz"/>
</dbReference>
<gene>
    <name evidence="4" type="primary">hsdR</name>
    <name evidence="4" type="ORF">N2K84_17525</name>
</gene>
<feature type="coiled-coil region" evidence="1">
    <location>
        <begin position="140"/>
        <end position="167"/>
    </location>
</feature>
<dbReference type="EMBL" id="JAPAAF010000041">
    <property type="protein sequence ID" value="MCW0484543.1"/>
    <property type="molecule type" value="Genomic_DNA"/>
</dbReference>
<dbReference type="GO" id="GO:0005829">
    <property type="term" value="C:cytosol"/>
    <property type="evidence" value="ECO:0007669"/>
    <property type="project" value="TreeGrafter"/>
</dbReference>
<feature type="domain" description="Helicase C-terminal" evidence="3">
    <location>
        <begin position="650"/>
        <end position="821"/>
    </location>
</feature>
<dbReference type="InterPro" id="IPR001650">
    <property type="entry name" value="Helicase_C-like"/>
</dbReference>
<protein>
    <submittedName>
        <fullName evidence="4">Type I restriction-modification system endonuclease</fullName>
        <ecNumber evidence="4">3.1.21.3</ecNumber>
    </submittedName>
</protein>
<dbReference type="GO" id="GO:0005524">
    <property type="term" value="F:ATP binding"/>
    <property type="evidence" value="ECO:0007669"/>
    <property type="project" value="InterPro"/>
</dbReference>
<dbReference type="InterPro" id="IPR027417">
    <property type="entry name" value="P-loop_NTPase"/>
</dbReference>
<evidence type="ECO:0000259" key="2">
    <source>
        <dbReference type="PROSITE" id="PS51192"/>
    </source>
</evidence>
<dbReference type="PROSITE" id="PS51192">
    <property type="entry name" value="HELICASE_ATP_BIND_1"/>
    <property type="match status" value="1"/>
</dbReference>
<dbReference type="Pfam" id="PF08463">
    <property type="entry name" value="EcoEI_R_C"/>
    <property type="match status" value="1"/>
</dbReference>
<reference evidence="4" key="1">
    <citation type="submission" date="2022-10" db="EMBL/GenBank/DDBJ databases">
        <title>Gaoshiqiia sediminis gen. nov., sp. nov., isolated from coastal sediment.</title>
        <authorList>
            <person name="Yu W.X."/>
            <person name="Mu D.S."/>
            <person name="Du J.Z."/>
            <person name="Liang Y.Q."/>
        </authorList>
    </citation>
    <scope>NUCLEOTIDE SEQUENCE</scope>
    <source>
        <strain evidence="4">A06</strain>
    </source>
</reference>
<dbReference type="AlphaFoldDB" id="A0AA41YBA3"/>
<sequence length="1081" mass="125185">MMKSNFHFLIDEFPLLANLGSQVEKYIHDDPNASLFKIRLLVEKMTELIFEIHQLEFPCDDSIFRRIQLLTDEGILPDNIASIFHALRKSGNRAVHTGELLEKSVMGSVFSAFKLCKWFGETYAETYTDLSGVKFNPPEKIDREADYQQLEQEYKKLEEKLGVLLRERQIGQLSEARAAEFLQRSVKASRKMEMSEAETRNLIDEQLRAAGWEVDTATLNYKLHNTLPVKGRNLAIAEWKVGSKWADYALFIGNELYGIVEAKKYAQDISTNLHQSKIYAELAEETNQAKLLGCWGNYRVPFLFSTNGRPYLKQIDTKSGIWFVDIRNPLNHSRSLRGWYSPQGLVKLYEQDVTAADHKLKDHSPDYLQSKSGLGLRDYQIKAIRKVEETLLTKPEVNRILLAMATGTGKTRTIIGLAYRLIQSNRFNRILFLVDRRLLATQAFDAFKDNKIEDLNTFGEIYEMKGLKDLLPELDTRLHFATVQSMVKRLFYSDDLTAAISIDTYDCIIVDEAHRGYLMDRELGEEDLNFKDQNDYVSKYRKVLDYFDATGIGLTATPALHTTEIFGNPVFTYPYREAVIDGYLIDHEPPFVVKTKLSEEGIIWEKGEKPKVYDKENNAVVELSELEDELAIQVEGFNKQVLTENFNRAVLSQLVQEIDPESDEKTLFFAATDEHADIIVKLLKEEYAKIGLDVHEDCIAKITGKAYDPEQLVKRYKNEKYPSIAVTVDLLTTGIDVPAICNLVFMRRVRSRILYEQMLGRATRRCDEIGKEVFRIYDAVRLYEALEDYTQMKPVVPLPETTFTRLVDELDTIESNERALQQVEQLIAKYQRKRKQITDDRLDRFSYLTGGKDPEQFANKLQQIRENHQFDELKGWRGVWKYLDELKPSLTFQLVSEHDDEERGIERGYGQGQKPEDYLLSFEQYIRENLNKVEALKIICSRPQELDRQSLKQLQLELDSKGFNTKYLNQAWKQAKSQDIAADIISYIRTLALGDALVSHEDRIKNAVAKIRSMDHWNKIQLRWIDRFEKQLLQESILQKSDLDQAPFDRDGGYQRINKIFNNQLDTVLNVINEHLFNEIA</sequence>
<dbReference type="Gene3D" id="3.90.1570.30">
    <property type="match status" value="1"/>
</dbReference>
<name>A0AA41YBA3_9BACT</name>
<dbReference type="EC" id="3.1.21.3" evidence="4"/>
<keyword evidence="1" id="KW-0175">Coiled coil</keyword>
<dbReference type="InterPro" id="IPR013670">
    <property type="entry name" value="EcoEI_R_C_dom"/>
</dbReference>
<dbReference type="GO" id="GO:0003677">
    <property type="term" value="F:DNA binding"/>
    <property type="evidence" value="ECO:0007669"/>
    <property type="project" value="InterPro"/>
</dbReference>
<feature type="coiled-coil region" evidence="1">
    <location>
        <begin position="813"/>
        <end position="840"/>
    </location>
</feature>
<dbReference type="GO" id="GO:0009035">
    <property type="term" value="F:type I site-specific deoxyribonuclease activity"/>
    <property type="evidence" value="ECO:0007669"/>
    <property type="project" value="UniProtKB-EC"/>
</dbReference>
<evidence type="ECO:0000313" key="5">
    <source>
        <dbReference type="Proteomes" id="UP001163821"/>
    </source>
</evidence>
<dbReference type="RefSeq" id="WP_282593135.1">
    <property type="nucleotide sequence ID" value="NZ_JAPAAF010000041.1"/>
</dbReference>
<proteinExistence type="predicted"/>
<dbReference type="InterPro" id="IPR006935">
    <property type="entry name" value="Helicase/UvrB_N"/>
</dbReference>
<evidence type="ECO:0000259" key="3">
    <source>
        <dbReference type="PROSITE" id="PS51194"/>
    </source>
</evidence>
<organism evidence="4 5">
    <name type="scientific">Gaoshiqia sediminis</name>
    <dbReference type="NCBI Taxonomy" id="2986998"/>
    <lineage>
        <taxon>Bacteria</taxon>
        <taxon>Pseudomonadati</taxon>
        <taxon>Bacteroidota</taxon>
        <taxon>Bacteroidia</taxon>
        <taxon>Marinilabiliales</taxon>
        <taxon>Prolixibacteraceae</taxon>
        <taxon>Gaoshiqia</taxon>
    </lineage>
</organism>
<dbReference type="Pfam" id="PF00271">
    <property type="entry name" value="Helicase_C"/>
    <property type="match status" value="1"/>
</dbReference>
<keyword evidence="4" id="KW-0540">Nuclease</keyword>
<dbReference type="InterPro" id="IPR014001">
    <property type="entry name" value="Helicase_ATP-bd"/>
</dbReference>